<dbReference type="Gene3D" id="2.130.10.10">
    <property type="entry name" value="YVTN repeat-like/Quinoprotein amine dehydrogenase"/>
    <property type="match status" value="1"/>
</dbReference>
<dbReference type="KEGG" id="nlo:107219963"/>
<accession>A0A6J0BJ73</accession>
<dbReference type="Pfam" id="PF23757">
    <property type="entry name" value="TPR_HPS5_insect"/>
    <property type="match status" value="1"/>
</dbReference>
<dbReference type="GO" id="GO:0005737">
    <property type="term" value="C:cytoplasm"/>
    <property type="evidence" value="ECO:0007669"/>
    <property type="project" value="TreeGrafter"/>
</dbReference>
<dbReference type="GO" id="GO:0048066">
    <property type="term" value="P:developmental pigmentation"/>
    <property type="evidence" value="ECO:0007669"/>
    <property type="project" value="TreeGrafter"/>
</dbReference>
<dbReference type="PANTHER" id="PTHR23287:SF18">
    <property type="entry name" value="BLOC-2 COMPLEX MEMBER HPS5"/>
    <property type="match status" value="1"/>
</dbReference>
<evidence type="ECO:0000259" key="2">
    <source>
        <dbReference type="Pfam" id="PF23757"/>
    </source>
</evidence>
<evidence type="ECO:0000259" key="1">
    <source>
        <dbReference type="Pfam" id="PF23756"/>
    </source>
</evidence>
<dbReference type="Proteomes" id="UP000829291">
    <property type="component" value="Chromosome 6"/>
</dbReference>
<dbReference type="InterPro" id="IPR036322">
    <property type="entry name" value="WD40_repeat_dom_sf"/>
</dbReference>
<dbReference type="PANTHER" id="PTHR23287">
    <property type="entry name" value="RUBY-EYE2-LIKE PROTEIN"/>
    <property type="match status" value="1"/>
</dbReference>
<evidence type="ECO:0000313" key="4">
    <source>
        <dbReference type="RefSeq" id="XP_015513828.2"/>
    </source>
</evidence>
<dbReference type="SUPFAM" id="SSF50978">
    <property type="entry name" value="WD40 repeat-like"/>
    <property type="match status" value="1"/>
</dbReference>
<name>A0A6J0BJ73_NEOLC</name>
<dbReference type="AlphaFoldDB" id="A0A6J0BJ73"/>
<keyword evidence="3" id="KW-1185">Reference proteome</keyword>
<protein>
    <submittedName>
        <fullName evidence="4">Hermansky-Pudlak syndrome 5 protein homolog isoform X1</fullName>
    </submittedName>
</protein>
<feature type="domain" description="HPS5 TPR" evidence="2">
    <location>
        <begin position="581"/>
        <end position="727"/>
    </location>
</feature>
<feature type="domain" description="HPS5-like beta-propeller" evidence="1">
    <location>
        <begin position="17"/>
        <end position="374"/>
    </location>
</feature>
<dbReference type="InParanoid" id="A0A6J0BJ73"/>
<dbReference type="GeneID" id="107219963"/>
<proteinExistence type="predicted"/>
<sequence length="905" mass="102858">MAQDVTWVMTEAKDLMLSEYKEITTLLQKPIKDKRRIKYTCFDVSSNFIALGSTSGSIYLFARDTCIFQQLIPLSNGAVAHILISPDQKVVALSTVDGNVCLIVLKPTVKEAMISTKSERNGECVTALCWNDNSTELYIGDENGTVHVMGLSMFTVKRGIFQDPACPIMGLNYKIVQMDFCSPLLLISTISNCYICDTVEGQYEKVGLRTRQGEFGACFYNPSTIREADFSATQQKHSSSTNKEFKSTKIDKKNQQYPKIYCARPGSRLWEAESNGKIVKTHNFKEALAIPPSTVHKSIGSKMTCAESSNCDWSPQSLKFSPLHIIASKYLLTYNSNALYVFDPVNSAVILWCNEYTDVAAANVVDNQIYVMTNSGDFHCLELTPTPSSMSNQIEKGSKLDSGIVVVNNKNSKLLKYTKNEEISEVEKKCDSNNKLPVEFRKELNKCELSVLNSQNLIARNTKEDQKNEFNDIVRLDAEYIDIDKELKMGPSQKHVGVEETMNIEENLGTTKDEIRNVMDDVQVIYSLVNSLDSIMSDDEIDKILCTVRESIKCIKESCEKLTEPKPSVLKAINTIEQYYRHIFLSRLNKDRLIETKNENILNEAMSSFLEINVLHQVECECGFPYLTKQPEEPKFFKIGIVILQKYSEISKETCINLCKKVPYMWRPYVNIYSKQKDFFEETTFVHCLQTRDDLVLSFLLLPLNGEQWKFAMKAISNLQLKKCLGCNGPITATNTQNDLSINWNNIAHEIMKREGPDVSVNFLTTIATILPSVSFSRNLFQSLIFTKILKHHEFEQPMDFDQILNETPYDPYSLLCCPKIQTQLLHTLQKDLQRPMDRHVFGTQAHHWGMHHKPAKSICPCCTLPLKTPVLLDNNGLSLFPCGHSYHVNCLIQKRVLKCNLHNN</sequence>
<dbReference type="Pfam" id="PF23756">
    <property type="entry name" value="Beta-prop_HPS5"/>
    <property type="match status" value="1"/>
</dbReference>
<dbReference type="InterPro" id="IPR056499">
    <property type="entry name" value="Beta-prop_HPS5-like"/>
</dbReference>
<dbReference type="OrthoDB" id="19493at2759"/>
<gene>
    <name evidence="4" type="primary">LOC107219963</name>
</gene>
<evidence type="ECO:0000313" key="3">
    <source>
        <dbReference type="Proteomes" id="UP000829291"/>
    </source>
</evidence>
<reference evidence="4" key="1">
    <citation type="submission" date="2025-08" db="UniProtKB">
        <authorList>
            <consortium name="RefSeq"/>
        </authorList>
    </citation>
    <scope>IDENTIFICATION</scope>
    <source>
        <tissue evidence="4">Thorax and Abdomen</tissue>
    </source>
</reference>
<organism evidence="4">
    <name type="scientific">Neodiprion lecontei</name>
    <name type="common">Redheaded pine sawfly</name>
    <dbReference type="NCBI Taxonomy" id="441921"/>
    <lineage>
        <taxon>Eukaryota</taxon>
        <taxon>Metazoa</taxon>
        <taxon>Ecdysozoa</taxon>
        <taxon>Arthropoda</taxon>
        <taxon>Hexapoda</taxon>
        <taxon>Insecta</taxon>
        <taxon>Pterygota</taxon>
        <taxon>Neoptera</taxon>
        <taxon>Endopterygota</taxon>
        <taxon>Hymenoptera</taxon>
        <taxon>Tenthredinoidea</taxon>
        <taxon>Diprionidae</taxon>
        <taxon>Diprioninae</taxon>
        <taxon>Neodiprion</taxon>
    </lineage>
</organism>
<dbReference type="RefSeq" id="XP_015513828.2">
    <property type="nucleotide sequence ID" value="XM_015658342.2"/>
</dbReference>
<dbReference type="InterPro" id="IPR015943">
    <property type="entry name" value="WD40/YVTN_repeat-like_dom_sf"/>
</dbReference>
<dbReference type="InterPro" id="IPR056446">
    <property type="entry name" value="TPR_HPS5_insects"/>
</dbReference>